<accession>A0ABT1H5J5</accession>
<dbReference type="EMBL" id="JAMTCG010000005">
    <property type="protein sequence ID" value="MCP2161905.1"/>
    <property type="molecule type" value="Genomic_DNA"/>
</dbReference>
<dbReference type="Proteomes" id="UP001205740">
    <property type="component" value="Unassembled WGS sequence"/>
</dbReference>
<feature type="chain" id="PRO_5047135848" description="Beta-mannosidase" evidence="1">
    <location>
        <begin position="28"/>
        <end position="368"/>
    </location>
</feature>
<proteinExistence type="predicted"/>
<keyword evidence="1" id="KW-0732">Signal</keyword>
<evidence type="ECO:0000313" key="2">
    <source>
        <dbReference type="EMBL" id="MCP2161905.1"/>
    </source>
</evidence>
<evidence type="ECO:0000256" key="1">
    <source>
        <dbReference type="SAM" id="SignalP"/>
    </source>
</evidence>
<reference evidence="2 3" key="1">
    <citation type="submission" date="2022-06" db="EMBL/GenBank/DDBJ databases">
        <title>Genomic Encyclopedia of Archaeal and Bacterial Type Strains, Phase II (KMG-II): from individual species to whole genera.</title>
        <authorList>
            <person name="Goeker M."/>
        </authorList>
    </citation>
    <scope>NUCLEOTIDE SEQUENCE [LARGE SCALE GENOMIC DNA]</scope>
    <source>
        <strain evidence="2 3">DSM 45037</strain>
    </source>
</reference>
<dbReference type="SUPFAM" id="SSF51445">
    <property type="entry name" value="(Trans)glycosidases"/>
    <property type="match status" value="1"/>
</dbReference>
<dbReference type="InterPro" id="IPR017853">
    <property type="entry name" value="GH"/>
</dbReference>
<sequence length="368" mass="38783">MNARTRWSLVYAAVAVLLTVTACTVRAEPAPDPPRTVAATSSGFTLDGDPWWPSGMDAYQLATNWSINRGCGAQVDLDAYFGSLPPNALTRFDLFAALAVNKFTGAVDFRPADAVFAAAARHHQLVLPVLVGGDGACESGEFKQRDWYVDGWKTESAFGGMTYQQWLTTAVTRWRGSPALAGWEPVGEPEPGVCGRSCAFPDRTCPSDAGAVLRGFFDTAGGAVRALDPNRLVFSGLAGGGQCGSAGDDYELVGRSPGVSVLDYHDYGADGVPLPGDQWNGLGRRITQARAVGKPIVVNEIGQNAGSCGTVDDRATDVRRKVTGQRAAGTAGALFWAFVPDPRNDQCTFDIGPGDPLFGLAGDMLSQG</sequence>
<feature type="signal peptide" evidence="1">
    <location>
        <begin position="1"/>
        <end position="27"/>
    </location>
</feature>
<keyword evidence="3" id="KW-1185">Reference proteome</keyword>
<protein>
    <recommendedName>
        <fullName evidence="4">Beta-mannosidase</fullName>
    </recommendedName>
</protein>
<evidence type="ECO:0008006" key="4">
    <source>
        <dbReference type="Google" id="ProtNLM"/>
    </source>
</evidence>
<dbReference type="Gene3D" id="3.20.20.80">
    <property type="entry name" value="Glycosidases"/>
    <property type="match status" value="1"/>
</dbReference>
<comment type="caution">
    <text evidence="2">The sequence shown here is derived from an EMBL/GenBank/DDBJ whole genome shotgun (WGS) entry which is preliminary data.</text>
</comment>
<organism evidence="2 3">
    <name type="scientific">Williamsia serinedens</name>
    <dbReference type="NCBI Taxonomy" id="391736"/>
    <lineage>
        <taxon>Bacteria</taxon>
        <taxon>Bacillati</taxon>
        <taxon>Actinomycetota</taxon>
        <taxon>Actinomycetes</taxon>
        <taxon>Mycobacteriales</taxon>
        <taxon>Nocardiaceae</taxon>
        <taxon>Williamsia</taxon>
    </lineage>
</organism>
<gene>
    <name evidence="2" type="ORF">LX12_003104</name>
</gene>
<evidence type="ECO:0000313" key="3">
    <source>
        <dbReference type="Proteomes" id="UP001205740"/>
    </source>
</evidence>
<dbReference type="RefSeq" id="WP_253655473.1">
    <property type="nucleotide sequence ID" value="NZ_BAAAOE010000001.1"/>
</dbReference>
<name>A0ABT1H5J5_9NOCA</name>
<dbReference type="PROSITE" id="PS51257">
    <property type="entry name" value="PROKAR_LIPOPROTEIN"/>
    <property type="match status" value="1"/>
</dbReference>